<evidence type="ECO:0008006" key="3">
    <source>
        <dbReference type="Google" id="ProtNLM"/>
    </source>
</evidence>
<protein>
    <recommendedName>
        <fullName evidence="3">Polyketide synthase</fullName>
    </recommendedName>
</protein>
<comment type="caution">
    <text evidence="1">The sequence shown here is derived from an EMBL/GenBank/DDBJ whole genome shotgun (WGS) entry which is preliminary data.</text>
</comment>
<evidence type="ECO:0000313" key="1">
    <source>
        <dbReference type="EMBL" id="MBE9405233.1"/>
    </source>
</evidence>
<dbReference type="EMBL" id="JADEYR010000028">
    <property type="protein sequence ID" value="MBE9405233.1"/>
    <property type="molecule type" value="Genomic_DNA"/>
</dbReference>
<gene>
    <name evidence="1" type="ORF">IOE58_14000</name>
</gene>
<feature type="non-terminal residue" evidence="1">
    <location>
        <position position="1"/>
    </location>
</feature>
<sequence length="98" mass="10922">WCDSAREDRHWVKLSDLMPWETIHTRRFGDIVTVHAGHEVHDDDLETWATPSIALTPYRVELIDGPSQLWIHEAAALAGHLQAAAAFALALEATTARA</sequence>
<dbReference type="Proteomes" id="UP000644727">
    <property type="component" value="Unassembled WGS sequence"/>
</dbReference>
<evidence type="ECO:0000313" key="2">
    <source>
        <dbReference type="Proteomes" id="UP000644727"/>
    </source>
</evidence>
<dbReference type="RefSeq" id="WP_193866963.1">
    <property type="nucleotide sequence ID" value="NZ_JADEYR010000028.1"/>
</dbReference>
<keyword evidence="2" id="KW-1185">Reference proteome</keyword>
<reference evidence="1 2" key="1">
    <citation type="submission" date="2020-10" db="EMBL/GenBank/DDBJ databases">
        <title>Draft genome and description of Brachybacterium epidermidis sp nov.</title>
        <authorList>
            <person name="Boxberger M."/>
            <person name="La Scola B."/>
        </authorList>
    </citation>
    <scope>NUCLEOTIDE SEQUENCE [LARGE SCALE GENOMIC DNA]</scope>
    <source>
        <strain evidence="1 2">Marseille-Q2903</strain>
    </source>
</reference>
<name>A0ABR9W458_9MICO</name>
<organism evidence="1 2">
    <name type="scientific">Brachybacterium epidermidis</name>
    <dbReference type="NCBI Taxonomy" id="2781983"/>
    <lineage>
        <taxon>Bacteria</taxon>
        <taxon>Bacillati</taxon>
        <taxon>Actinomycetota</taxon>
        <taxon>Actinomycetes</taxon>
        <taxon>Micrococcales</taxon>
        <taxon>Dermabacteraceae</taxon>
        <taxon>Brachybacterium</taxon>
    </lineage>
</organism>
<accession>A0ABR9W458</accession>
<proteinExistence type="predicted"/>